<dbReference type="OrthoDB" id="9803824at2"/>
<dbReference type="InterPro" id="IPR050469">
    <property type="entry name" value="Diguanylate_Cyclase"/>
</dbReference>
<dbReference type="Gene3D" id="2.60.40.2380">
    <property type="match status" value="1"/>
</dbReference>
<dbReference type="Pfam" id="PF00990">
    <property type="entry name" value="GGDEF"/>
    <property type="match status" value="1"/>
</dbReference>
<evidence type="ECO:0000313" key="6">
    <source>
        <dbReference type="Proteomes" id="UP000191418"/>
    </source>
</evidence>
<dbReference type="SUPFAM" id="SSF55073">
    <property type="entry name" value="Nucleotide cyclase"/>
    <property type="match status" value="1"/>
</dbReference>
<dbReference type="STRING" id="64969.SAMN02745127_02544"/>
<feature type="transmembrane region" description="Helical" evidence="3">
    <location>
        <begin position="265"/>
        <end position="285"/>
    </location>
</feature>
<dbReference type="GO" id="GO:0052621">
    <property type="term" value="F:diguanylate cyclase activity"/>
    <property type="evidence" value="ECO:0007669"/>
    <property type="project" value="UniProtKB-EC"/>
</dbReference>
<organism evidence="5 6">
    <name type="scientific">Oceanospirillum multiglobuliferum</name>
    <dbReference type="NCBI Taxonomy" id="64969"/>
    <lineage>
        <taxon>Bacteria</taxon>
        <taxon>Pseudomonadati</taxon>
        <taxon>Pseudomonadota</taxon>
        <taxon>Gammaproteobacteria</taxon>
        <taxon>Oceanospirillales</taxon>
        <taxon>Oceanospirillaceae</taxon>
        <taxon>Oceanospirillum</taxon>
    </lineage>
</organism>
<feature type="transmembrane region" description="Helical" evidence="3">
    <location>
        <begin position="323"/>
        <end position="341"/>
    </location>
</feature>
<dbReference type="Pfam" id="PF07696">
    <property type="entry name" value="7TMR-DISMED2"/>
    <property type="match status" value="1"/>
</dbReference>
<feature type="transmembrane region" description="Helical" evidence="3">
    <location>
        <begin position="206"/>
        <end position="228"/>
    </location>
</feature>
<gene>
    <name evidence="5" type="ORF">BTE48_13070</name>
</gene>
<keyword evidence="3" id="KW-0812">Transmembrane</keyword>
<dbReference type="Gene3D" id="3.30.70.270">
    <property type="match status" value="1"/>
</dbReference>
<feature type="transmembrane region" description="Helical" evidence="3">
    <location>
        <begin position="235"/>
        <end position="253"/>
    </location>
</feature>
<accession>A0A1T4RRT3</accession>
<dbReference type="NCBIfam" id="TIGR00254">
    <property type="entry name" value="GGDEF"/>
    <property type="match status" value="1"/>
</dbReference>
<dbReference type="GO" id="GO:1902201">
    <property type="term" value="P:negative regulation of bacterial-type flagellum-dependent cell motility"/>
    <property type="evidence" value="ECO:0007669"/>
    <property type="project" value="TreeGrafter"/>
</dbReference>
<dbReference type="EC" id="2.7.7.65" evidence="1"/>
<dbReference type="AlphaFoldDB" id="A0A1T4RRT3"/>
<dbReference type="SMART" id="SM00267">
    <property type="entry name" value="GGDEF"/>
    <property type="match status" value="1"/>
</dbReference>
<name>A0A1T4RRT3_9GAMM</name>
<reference evidence="5 6" key="1">
    <citation type="submission" date="2017-01" db="EMBL/GenBank/DDBJ databases">
        <title>Genome Sequencing of a Marine Spirillum, Oceanospirillum multiglobuliferum ATCC 33336, from Japan.</title>
        <authorList>
            <person name="Carney J.G."/>
            <person name="Trachtenberg A.M."/>
            <person name="Rheaume B.A."/>
            <person name="Linnane J.D."/>
            <person name="Pitts N.L."/>
            <person name="Mykles D.L."/>
            <person name="Maclea K.S."/>
        </authorList>
    </citation>
    <scope>NUCLEOTIDE SEQUENCE [LARGE SCALE GENOMIC DNA]</scope>
    <source>
        <strain evidence="5 6">ATCC 33336</strain>
    </source>
</reference>
<dbReference type="GO" id="GO:0005886">
    <property type="term" value="C:plasma membrane"/>
    <property type="evidence" value="ECO:0007669"/>
    <property type="project" value="TreeGrafter"/>
</dbReference>
<evidence type="ECO:0000256" key="3">
    <source>
        <dbReference type="SAM" id="Phobius"/>
    </source>
</evidence>
<protein>
    <recommendedName>
        <fullName evidence="1">diguanylate cyclase</fullName>
        <ecNumber evidence="1">2.7.7.65</ecNumber>
    </recommendedName>
</protein>
<keyword evidence="3" id="KW-0472">Membrane</keyword>
<feature type="transmembrane region" description="Helical" evidence="3">
    <location>
        <begin position="384"/>
        <end position="403"/>
    </location>
</feature>
<feature type="transmembrane region" description="Helical" evidence="3">
    <location>
        <begin position="297"/>
        <end position="317"/>
    </location>
</feature>
<feature type="domain" description="GGDEF" evidence="4">
    <location>
        <begin position="478"/>
        <end position="618"/>
    </location>
</feature>
<dbReference type="InterPro" id="IPR011622">
    <property type="entry name" value="7TMR_DISM_rcpt_extracell_dom2"/>
</dbReference>
<dbReference type="InterPro" id="IPR011623">
    <property type="entry name" value="7TMR_DISM_rcpt_extracell_dom1"/>
</dbReference>
<proteinExistence type="predicted"/>
<keyword evidence="3" id="KW-1133">Transmembrane helix</keyword>
<evidence type="ECO:0000256" key="1">
    <source>
        <dbReference type="ARBA" id="ARBA00012528"/>
    </source>
</evidence>
<dbReference type="InterPro" id="IPR029787">
    <property type="entry name" value="Nucleotide_cyclase"/>
</dbReference>
<sequence>MEGGSKLNIYVTHLFELVILMPIKARLTLILILLSTLLVAKAYATEIPSYNIADNQQLQEQFELAYIQAPRKEMLPADIAKLKPKYSIRSSRFYIPSVDADHWFIVRVENNSDSYIERMLRIDEGYFSEASLFFLRNDQWNTELNGLQIPLEDRKVKSLHPSFLIELAPFETKVIYLKLNSHYYNLTAGIHIEPMAQFYKKEQANLLIYAAYLGAALTILIYNLFLYLSIKEKLYLYYFYQGISFFVFVFLYSNFDLYLGTSETIHYMATTSIALAMAFLIIFAREMLDTRSNMPKVDILLLLCSSLFFLIALLILLDVRNHRFLLMLVMPTSVLLLAVGVKALTQKVVLSKFYLIGSSWHLIGLFTITAVNTGFISYSPFMRHAYLAGSLIELTLFSFALAYKIKVLQETKLSKQQQQVHSEHENSQHLRQLIDNQAIALSRANQHLDRLSAKDNVTFLNSRQHFDQHLSTLWQEGDSICLLFCDINHFTNYNQSYGYPAGDQCLIQVADVIESVVTDLIPFSEARLCSRFAGGKFAVILPQLSIDKASFIANEISDRLVELALPDYSGSAHISLCFGYAQMTPFADKTPQDLVKQADIDLLRNKVTQSNVAEKKNSSAPYHVGSTSISHG</sequence>
<evidence type="ECO:0000259" key="4">
    <source>
        <dbReference type="PROSITE" id="PS50887"/>
    </source>
</evidence>
<dbReference type="InterPro" id="IPR000160">
    <property type="entry name" value="GGDEF_dom"/>
</dbReference>
<comment type="catalytic activity">
    <reaction evidence="2">
        <text>2 GTP = 3',3'-c-di-GMP + 2 diphosphate</text>
        <dbReference type="Rhea" id="RHEA:24898"/>
        <dbReference type="ChEBI" id="CHEBI:33019"/>
        <dbReference type="ChEBI" id="CHEBI:37565"/>
        <dbReference type="ChEBI" id="CHEBI:58805"/>
        <dbReference type="EC" id="2.7.7.65"/>
    </reaction>
</comment>
<dbReference type="PROSITE" id="PS50887">
    <property type="entry name" value="GGDEF"/>
    <property type="match status" value="1"/>
</dbReference>
<dbReference type="GO" id="GO:0043709">
    <property type="term" value="P:cell adhesion involved in single-species biofilm formation"/>
    <property type="evidence" value="ECO:0007669"/>
    <property type="project" value="TreeGrafter"/>
</dbReference>
<feature type="transmembrane region" description="Helical" evidence="3">
    <location>
        <begin position="353"/>
        <end position="378"/>
    </location>
</feature>
<dbReference type="EMBL" id="MTSM01000020">
    <property type="protein sequence ID" value="OPX54705.1"/>
    <property type="molecule type" value="Genomic_DNA"/>
</dbReference>
<evidence type="ECO:0000313" key="5">
    <source>
        <dbReference type="EMBL" id="OPX54705.1"/>
    </source>
</evidence>
<comment type="caution">
    <text evidence="5">The sequence shown here is derived from an EMBL/GenBank/DDBJ whole genome shotgun (WGS) entry which is preliminary data.</text>
</comment>
<dbReference type="PANTHER" id="PTHR45138">
    <property type="entry name" value="REGULATORY COMPONENTS OF SENSORY TRANSDUCTION SYSTEM"/>
    <property type="match status" value="1"/>
</dbReference>
<dbReference type="InterPro" id="IPR043128">
    <property type="entry name" value="Rev_trsase/Diguanyl_cyclase"/>
</dbReference>
<dbReference type="CDD" id="cd01949">
    <property type="entry name" value="GGDEF"/>
    <property type="match status" value="1"/>
</dbReference>
<dbReference type="PANTHER" id="PTHR45138:SF9">
    <property type="entry name" value="DIGUANYLATE CYCLASE DGCM-RELATED"/>
    <property type="match status" value="1"/>
</dbReference>
<dbReference type="Proteomes" id="UP000191418">
    <property type="component" value="Unassembled WGS sequence"/>
</dbReference>
<keyword evidence="6" id="KW-1185">Reference proteome</keyword>
<dbReference type="Pfam" id="PF07695">
    <property type="entry name" value="7TMR-DISM_7TM"/>
    <property type="match status" value="1"/>
</dbReference>
<evidence type="ECO:0000256" key="2">
    <source>
        <dbReference type="ARBA" id="ARBA00034247"/>
    </source>
</evidence>